<evidence type="ECO:0000256" key="2">
    <source>
        <dbReference type="ARBA" id="ARBA00022679"/>
    </source>
</evidence>
<organism evidence="5 6">
    <name type="scientific">Amycolatopsis rubida</name>
    <dbReference type="NCBI Taxonomy" id="112413"/>
    <lineage>
        <taxon>Bacteria</taxon>
        <taxon>Bacillati</taxon>
        <taxon>Actinomycetota</taxon>
        <taxon>Actinomycetes</taxon>
        <taxon>Pseudonocardiales</taxon>
        <taxon>Pseudonocardiaceae</taxon>
        <taxon>Amycolatopsis</taxon>
    </lineage>
</organism>
<evidence type="ECO:0000259" key="4">
    <source>
        <dbReference type="Pfam" id="PF01515"/>
    </source>
</evidence>
<dbReference type="AlphaFoldDB" id="A0A1I6B846"/>
<gene>
    <name evidence="5" type="ORF">SAMN05421854_12426</name>
</gene>
<dbReference type="InterPro" id="IPR042113">
    <property type="entry name" value="P_AcTrfase_dom1"/>
</dbReference>
<dbReference type="Gene3D" id="3.40.50.10950">
    <property type="match status" value="1"/>
</dbReference>
<sequence length="329" mass="33628">MTMAPLAETWRERVGDARPRIALADGADPRAVTAAARLAGRGEIEPVLVGPAAEIAAVAAELGCSVPPFLDPAELAADDAVLARLATAFPDRVEAVRADPVALAAALLALGRVDACLAGATRPTSDVLRAGLRIVGLAPGVRTLSSCFLMLLRDGRSLTFADCAVVPEPDADALADIAVGAAQTHRALTGTEPVVAMLSFSTRGSAKHSAVDKVRQATSLVRERLPAVDVDGELQFDAAVVDAVGLAKAPRSTVAGRANVLVFPNLDAGNIAYKIAERLGGATALGPILQGVAAPLHDLSRGCSAADIETMALISAVHAVTGREVEGVR</sequence>
<dbReference type="PIRSF" id="PIRSF000428">
    <property type="entry name" value="P_Ac_trans"/>
    <property type="match status" value="1"/>
</dbReference>
<dbReference type="Proteomes" id="UP000199137">
    <property type="component" value="Unassembled WGS sequence"/>
</dbReference>
<dbReference type="PANTHER" id="PTHR43356:SF1">
    <property type="entry name" value="PHOSPHATE ACETYLTRANSFERASE EUTD"/>
    <property type="match status" value="1"/>
</dbReference>
<dbReference type="STRING" id="112413.SAMN05421854_12426"/>
<dbReference type="InterPro" id="IPR002505">
    <property type="entry name" value="PTA_PTB"/>
</dbReference>
<comment type="similarity">
    <text evidence="1">Belongs to the phosphate acetyltransferase and butyryltransferase family.</text>
</comment>
<dbReference type="InterPro" id="IPR050500">
    <property type="entry name" value="Phos_Acetyltrans/Butyryltrans"/>
</dbReference>
<keyword evidence="2" id="KW-0808">Transferase</keyword>
<dbReference type="EMBL" id="FOWC01000024">
    <property type="protein sequence ID" value="SFQ77111.1"/>
    <property type="molecule type" value="Genomic_DNA"/>
</dbReference>
<reference evidence="5 6" key="1">
    <citation type="submission" date="2016-10" db="EMBL/GenBank/DDBJ databases">
        <authorList>
            <person name="de Groot N.N."/>
        </authorList>
    </citation>
    <scope>NUCLEOTIDE SEQUENCE [LARGE SCALE GENOMIC DNA]</scope>
    <source>
        <strain evidence="5 6">DSM 44637</strain>
    </source>
</reference>
<dbReference type="InterPro" id="IPR012147">
    <property type="entry name" value="P_Ac_Bu_trans"/>
</dbReference>
<evidence type="ECO:0000313" key="6">
    <source>
        <dbReference type="Proteomes" id="UP000199137"/>
    </source>
</evidence>
<keyword evidence="3" id="KW-0012">Acyltransferase</keyword>
<evidence type="ECO:0000256" key="3">
    <source>
        <dbReference type="ARBA" id="ARBA00023315"/>
    </source>
</evidence>
<feature type="domain" description="Phosphate acetyl/butaryl transferase" evidence="4">
    <location>
        <begin position="11"/>
        <end position="316"/>
    </location>
</feature>
<protein>
    <submittedName>
        <fullName evidence="5">Phosphotransacetylase</fullName>
    </submittedName>
</protein>
<dbReference type="SUPFAM" id="SSF53659">
    <property type="entry name" value="Isocitrate/Isopropylmalate dehydrogenase-like"/>
    <property type="match status" value="1"/>
</dbReference>
<dbReference type="Pfam" id="PF01515">
    <property type="entry name" value="PTA_PTB"/>
    <property type="match status" value="1"/>
</dbReference>
<evidence type="ECO:0000313" key="5">
    <source>
        <dbReference type="EMBL" id="SFQ77111.1"/>
    </source>
</evidence>
<dbReference type="InterPro" id="IPR042112">
    <property type="entry name" value="P_AcTrfase_dom2"/>
</dbReference>
<name>A0A1I6B846_9PSEU</name>
<accession>A0A1I6B846</accession>
<dbReference type="RefSeq" id="WP_067595575.1">
    <property type="nucleotide sequence ID" value="NZ_FOWC01000024.1"/>
</dbReference>
<dbReference type="PANTHER" id="PTHR43356">
    <property type="entry name" value="PHOSPHATE ACETYLTRANSFERASE"/>
    <property type="match status" value="1"/>
</dbReference>
<proteinExistence type="inferred from homology"/>
<dbReference type="GO" id="GO:0016746">
    <property type="term" value="F:acyltransferase activity"/>
    <property type="evidence" value="ECO:0007669"/>
    <property type="project" value="UniProtKB-KW"/>
</dbReference>
<dbReference type="Gene3D" id="3.40.50.10750">
    <property type="entry name" value="Isocitrate/Isopropylmalate dehydrogenase-like"/>
    <property type="match status" value="1"/>
</dbReference>
<dbReference type="NCBIfam" id="NF007233">
    <property type="entry name" value="PRK09653.1"/>
    <property type="match status" value="1"/>
</dbReference>
<dbReference type="OrthoDB" id="9808984at2"/>
<evidence type="ECO:0000256" key="1">
    <source>
        <dbReference type="ARBA" id="ARBA00005656"/>
    </source>
</evidence>